<proteinExistence type="predicted"/>
<dbReference type="OrthoDB" id="4630416at2759"/>
<protein>
    <submittedName>
        <fullName evidence="2">Uncharacterized protein</fullName>
    </submittedName>
</protein>
<evidence type="ECO:0000313" key="2">
    <source>
        <dbReference type="EMBL" id="KAH7129054.1"/>
    </source>
</evidence>
<evidence type="ECO:0000313" key="3">
    <source>
        <dbReference type="Proteomes" id="UP000738349"/>
    </source>
</evidence>
<comment type="caution">
    <text evidence="2">The sequence shown here is derived from an EMBL/GenBank/DDBJ whole genome shotgun (WGS) entry which is preliminary data.</text>
</comment>
<keyword evidence="3" id="KW-1185">Reference proteome</keyword>
<name>A0A9P9DYY9_9HYPO</name>
<dbReference type="AlphaFoldDB" id="A0A9P9DYY9"/>
<feature type="region of interest" description="Disordered" evidence="1">
    <location>
        <begin position="353"/>
        <end position="395"/>
    </location>
</feature>
<accession>A0A9P9DYY9</accession>
<evidence type="ECO:0000256" key="1">
    <source>
        <dbReference type="SAM" id="MobiDB-lite"/>
    </source>
</evidence>
<dbReference type="Proteomes" id="UP000738349">
    <property type="component" value="Unassembled WGS sequence"/>
</dbReference>
<feature type="compositionally biased region" description="Basic residues" evidence="1">
    <location>
        <begin position="269"/>
        <end position="278"/>
    </location>
</feature>
<organism evidence="2 3">
    <name type="scientific">Dactylonectria macrodidyma</name>
    <dbReference type="NCBI Taxonomy" id="307937"/>
    <lineage>
        <taxon>Eukaryota</taxon>
        <taxon>Fungi</taxon>
        <taxon>Dikarya</taxon>
        <taxon>Ascomycota</taxon>
        <taxon>Pezizomycotina</taxon>
        <taxon>Sordariomycetes</taxon>
        <taxon>Hypocreomycetidae</taxon>
        <taxon>Hypocreales</taxon>
        <taxon>Nectriaceae</taxon>
        <taxon>Dactylonectria</taxon>
    </lineage>
</organism>
<sequence>MTESNKRPEPPVLKRDGFQICEGKFSVSDIGRVDGSRLEQLFQPETLRLKREQKAARESAHTLFKKAFFVAQLKYYGVKFASAAKVSDLRELLEHAVRDGKCRRVPAPVIQIEKSMQRDYEPLHQAWKHDALAYDAKMKKQGDDNFAKCTTAGERASLDLPRFMEYYFLTDGQPDRNKRREPLAVRGFEDRAGLHSIAEPVQGLHTVSGGDGAHRTVCIGWDMDAVWSLAAGINAESAKIRKQEQDARREGDMDDHREYMKQLSQGKTSRGRKKKTAKGAKASSFDIQQCRGSYIVHCDAVSDGWSQHSDETFTLDICSGKDRTLIADFQLGIIEGTMLLGLSEEQLDELAECDSNSSSSDYDDEDSEQEQNYKGKKRTVQAAKPRAAKRSKATTSPSRRVYFRLRGAETGEGEIFYDPELGHLDFSDDDCVRFDGVADELLCIGRNVKFQGFKISDTPQRRPAAWSSFSEKAYEKARVGRWH</sequence>
<feature type="region of interest" description="Disordered" evidence="1">
    <location>
        <begin position="261"/>
        <end position="280"/>
    </location>
</feature>
<gene>
    <name evidence="2" type="ORF">EDB81DRAFT_871731</name>
</gene>
<dbReference type="EMBL" id="JAGMUV010000018">
    <property type="protein sequence ID" value="KAH7129054.1"/>
    <property type="molecule type" value="Genomic_DNA"/>
</dbReference>
<reference evidence="2" key="1">
    <citation type="journal article" date="2021" name="Nat. Commun.">
        <title>Genetic determinants of endophytism in the Arabidopsis root mycobiome.</title>
        <authorList>
            <person name="Mesny F."/>
            <person name="Miyauchi S."/>
            <person name="Thiergart T."/>
            <person name="Pickel B."/>
            <person name="Atanasova L."/>
            <person name="Karlsson M."/>
            <person name="Huettel B."/>
            <person name="Barry K.W."/>
            <person name="Haridas S."/>
            <person name="Chen C."/>
            <person name="Bauer D."/>
            <person name="Andreopoulos W."/>
            <person name="Pangilinan J."/>
            <person name="LaButti K."/>
            <person name="Riley R."/>
            <person name="Lipzen A."/>
            <person name="Clum A."/>
            <person name="Drula E."/>
            <person name="Henrissat B."/>
            <person name="Kohler A."/>
            <person name="Grigoriev I.V."/>
            <person name="Martin F.M."/>
            <person name="Hacquard S."/>
        </authorList>
    </citation>
    <scope>NUCLEOTIDE SEQUENCE</scope>
    <source>
        <strain evidence="2">MPI-CAGE-AT-0147</strain>
    </source>
</reference>